<sequence>MNFTTPHHHYFIIVYADTDNSQGRGEEQEKNKTVQIFLMQSFRDLTQMMLFNFRLISLFKTLNRIFQILNFN</sequence>
<proteinExistence type="predicted"/>
<dbReference type="Proteomes" id="UP000276133">
    <property type="component" value="Unassembled WGS sequence"/>
</dbReference>
<accession>A0A3M7SJS5</accession>
<organism evidence="1 2">
    <name type="scientific">Brachionus plicatilis</name>
    <name type="common">Marine rotifer</name>
    <name type="synonym">Brachionus muelleri</name>
    <dbReference type="NCBI Taxonomy" id="10195"/>
    <lineage>
        <taxon>Eukaryota</taxon>
        <taxon>Metazoa</taxon>
        <taxon>Spiralia</taxon>
        <taxon>Gnathifera</taxon>
        <taxon>Rotifera</taxon>
        <taxon>Eurotatoria</taxon>
        <taxon>Monogononta</taxon>
        <taxon>Pseudotrocha</taxon>
        <taxon>Ploima</taxon>
        <taxon>Brachionidae</taxon>
        <taxon>Brachionus</taxon>
    </lineage>
</organism>
<dbReference type="AlphaFoldDB" id="A0A3M7SJS5"/>
<name>A0A3M7SJS5_BRAPC</name>
<evidence type="ECO:0000313" key="1">
    <source>
        <dbReference type="EMBL" id="RNA35877.1"/>
    </source>
</evidence>
<evidence type="ECO:0000313" key="2">
    <source>
        <dbReference type="Proteomes" id="UP000276133"/>
    </source>
</evidence>
<comment type="caution">
    <text evidence="1">The sequence shown here is derived from an EMBL/GenBank/DDBJ whole genome shotgun (WGS) entry which is preliminary data.</text>
</comment>
<dbReference type="EMBL" id="REGN01001279">
    <property type="protein sequence ID" value="RNA35877.1"/>
    <property type="molecule type" value="Genomic_DNA"/>
</dbReference>
<reference evidence="1 2" key="1">
    <citation type="journal article" date="2018" name="Sci. Rep.">
        <title>Genomic signatures of local adaptation to the degree of environmental predictability in rotifers.</title>
        <authorList>
            <person name="Franch-Gras L."/>
            <person name="Hahn C."/>
            <person name="Garcia-Roger E.M."/>
            <person name="Carmona M.J."/>
            <person name="Serra M."/>
            <person name="Gomez A."/>
        </authorList>
    </citation>
    <scope>NUCLEOTIDE SEQUENCE [LARGE SCALE GENOMIC DNA]</scope>
    <source>
        <strain evidence="1">HYR1</strain>
    </source>
</reference>
<protein>
    <submittedName>
        <fullName evidence="1">Uncharacterized protein</fullName>
    </submittedName>
</protein>
<keyword evidence="2" id="KW-1185">Reference proteome</keyword>
<gene>
    <name evidence="1" type="ORF">BpHYR1_018620</name>
</gene>